<reference evidence="8" key="1">
    <citation type="submission" date="2025-08" db="UniProtKB">
        <authorList>
            <consortium name="RefSeq"/>
        </authorList>
    </citation>
    <scope>IDENTIFICATION</scope>
    <source>
        <tissue evidence="8">Blood</tissue>
    </source>
</reference>
<gene>
    <name evidence="8" type="primary">SLC26A7</name>
</gene>
<protein>
    <submittedName>
        <fullName evidence="8">Anion exchange transporter isoform X5</fullName>
    </submittedName>
</protein>
<feature type="transmembrane region" description="Helical" evidence="5">
    <location>
        <begin position="418"/>
        <end position="444"/>
    </location>
</feature>
<dbReference type="RefSeq" id="XP_070487808.1">
    <property type="nucleotide sequence ID" value="XM_070631707.1"/>
</dbReference>
<evidence type="ECO:0000256" key="2">
    <source>
        <dbReference type="ARBA" id="ARBA00022692"/>
    </source>
</evidence>
<dbReference type="Pfam" id="PF01740">
    <property type="entry name" value="STAS"/>
    <property type="match status" value="1"/>
</dbReference>
<keyword evidence="3 5" id="KW-1133">Transmembrane helix</keyword>
<sequence>MTGAKRKKKNVLWSKMHTPHWEDFKQWCRKRLPILEWAPHYNLKENLLPDTVSGIMLAVQQVTQGLAFAILSSVHPVFGLYGSLFPAIIYAMFGMGHHVATGTFALTSLISANAVERLVPLSVQNLTTQSNTSVLGLSDFEMQRIGVAAAVSFLGGVIQVAMFVLQLGSATFLLTEPVISAMTTGAATHVVTSQVKYLLGMKIPYISGPLTFFYIYAYVFENIKSVRLEALLLSLLSITVLVLVKELNEQFKRKIKVVLPVDLVLIIASSFACYCTSMEKTYGLEVVGHIPKGIPPPRAPPMHVLSAVITEAFGVALVGYVASLALAQGSAKKFKYSVDDNQELLAHGLSNVIPSFFFCIPSAAAMGRTAVLYSTRAKTQCVLASIIVVGLKGMLIQFRDLKKYWNVDKIDWGIWVSTYVFTICFAANVGLLFGVVCTIAIMIARFPRAKTLSIKNIKEMEFKVKTEVDGCEQNTLLSPLSNGNCSEEASQPCQNEKCSLILDCSGLTFFDYSGVSMLVEVYMDCKNQSVDVSLAHCTASLIKAMKYHGNLDSEKPIFFESVSAAISNIHSNKNLSKLSDHSEV</sequence>
<feature type="transmembrane region" description="Helical" evidence="5">
    <location>
        <begin position="145"/>
        <end position="165"/>
    </location>
</feature>
<evidence type="ECO:0000259" key="6">
    <source>
        <dbReference type="PROSITE" id="PS50801"/>
    </source>
</evidence>
<name>A0ABM4QED8_EQUPR</name>
<feature type="transmembrane region" description="Helical" evidence="5">
    <location>
        <begin position="226"/>
        <end position="245"/>
    </location>
</feature>
<keyword evidence="7" id="KW-1185">Reference proteome</keyword>
<feature type="transmembrane region" description="Helical" evidence="5">
    <location>
        <begin position="304"/>
        <end position="327"/>
    </location>
</feature>
<comment type="subcellular location">
    <subcellularLocation>
        <location evidence="1">Membrane</location>
        <topology evidence="1">Multi-pass membrane protein</topology>
    </subcellularLocation>
</comment>
<evidence type="ECO:0000256" key="3">
    <source>
        <dbReference type="ARBA" id="ARBA00022989"/>
    </source>
</evidence>
<accession>A0ABM4QED8</accession>
<keyword evidence="2 5" id="KW-0812">Transmembrane</keyword>
<dbReference type="InterPro" id="IPR002645">
    <property type="entry name" value="STAS_dom"/>
</dbReference>
<keyword evidence="4 5" id="KW-0472">Membrane</keyword>
<feature type="transmembrane region" description="Helical" evidence="5">
    <location>
        <begin position="203"/>
        <end position="220"/>
    </location>
</feature>
<evidence type="ECO:0000256" key="1">
    <source>
        <dbReference type="ARBA" id="ARBA00004141"/>
    </source>
</evidence>
<feature type="domain" description="STAS" evidence="6">
    <location>
        <begin position="500"/>
        <end position="569"/>
    </location>
</feature>
<dbReference type="Pfam" id="PF00916">
    <property type="entry name" value="Sulfate_transp"/>
    <property type="match status" value="1"/>
</dbReference>
<feature type="transmembrane region" description="Helical" evidence="5">
    <location>
        <begin position="381"/>
        <end position="398"/>
    </location>
</feature>
<evidence type="ECO:0000256" key="4">
    <source>
        <dbReference type="ARBA" id="ARBA00023136"/>
    </source>
</evidence>
<organism evidence="7 8">
    <name type="scientific">Equus przewalskii</name>
    <name type="common">Przewalski's horse</name>
    <name type="synonym">Equus caballus przewalskii</name>
    <dbReference type="NCBI Taxonomy" id="9798"/>
    <lineage>
        <taxon>Eukaryota</taxon>
        <taxon>Metazoa</taxon>
        <taxon>Chordata</taxon>
        <taxon>Craniata</taxon>
        <taxon>Vertebrata</taxon>
        <taxon>Euteleostomi</taxon>
        <taxon>Mammalia</taxon>
        <taxon>Eutheria</taxon>
        <taxon>Laurasiatheria</taxon>
        <taxon>Perissodactyla</taxon>
        <taxon>Equidae</taxon>
        <taxon>Equus</taxon>
    </lineage>
</organism>
<feature type="transmembrane region" description="Helical" evidence="5">
    <location>
        <begin position="257"/>
        <end position="277"/>
    </location>
</feature>
<dbReference type="PANTHER" id="PTHR11814">
    <property type="entry name" value="SULFATE TRANSPORTER"/>
    <property type="match status" value="1"/>
</dbReference>
<evidence type="ECO:0000313" key="8">
    <source>
        <dbReference type="RefSeq" id="XP_070487808.1"/>
    </source>
</evidence>
<dbReference type="Gene3D" id="3.30.750.24">
    <property type="entry name" value="STAS domain"/>
    <property type="match status" value="1"/>
</dbReference>
<dbReference type="InterPro" id="IPR011547">
    <property type="entry name" value="SLC26A/SulP_dom"/>
</dbReference>
<dbReference type="PROSITE" id="PS50801">
    <property type="entry name" value="STAS"/>
    <property type="match status" value="1"/>
</dbReference>
<evidence type="ECO:0000256" key="5">
    <source>
        <dbReference type="SAM" id="Phobius"/>
    </source>
</evidence>
<dbReference type="CDD" id="cd07042">
    <property type="entry name" value="STAS_SulP_like_sulfate_transporter"/>
    <property type="match status" value="1"/>
</dbReference>
<dbReference type="GeneID" id="103555036"/>
<dbReference type="InterPro" id="IPR036513">
    <property type="entry name" value="STAS_dom_sf"/>
</dbReference>
<dbReference type="InterPro" id="IPR001902">
    <property type="entry name" value="SLC26A/SulP_fam"/>
</dbReference>
<proteinExistence type="predicted"/>
<dbReference type="Proteomes" id="UP001652662">
    <property type="component" value="Chromosome 8"/>
</dbReference>
<evidence type="ECO:0000313" key="7">
    <source>
        <dbReference type="Proteomes" id="UP001652662"/>
    </source>
</evidence>
<dbReference type="SUPFAM" id="SSF52091">
    <property type="entry name" value="SpoIIaa-like"/>
    <property type="match status" value="1"/>
</dbReference>